<gene>
    <name evidence="1" type="ORF">PCL1606_20420</name>
</gene>
<reference evidence="1 2" key="1">
    <citation type="journal article" date="2015" name="Mol. Plant Microbe Interact.">
        <title>Comparative Genomic Analysis of Pseudomonas chlororaphis PCL1606 Reveals New Insight into Antifungal Compounds Involved in Biocontrol.</title>
        <authorList>
            <person name="Calderon C.E."/>
            <person name="Ramos C."/>
            <person name="de Vicente A."/>
            <person name="Cazorla F.M."/>
        </authorList>
    </citation>
    <scope>NUCLEOTIDE SEQUENCE [LARGE SCALE GENOMIC DNA]</scope>
    <source>
        <strain evidence="1 2">PCL1606</strain>
    </source>
</reference>
<dbReference type="RefSeq" id="WP_045882042.1">
    <property type="nucleotide sequence ID" value="NZ_CP011110.1"/>
</dbReference>
<dbReference type="InterPro" id="IPR011006">
    <property type="entry name" value="CheY-like_superfamily"/>
</dbReference>
<organism evidence="1 2">
    <name type="scientific">Pseudomonas chlororaphis</name>
    <dbReference type="NCBI Taxonomy" id="587753"/>
    <lineage>
        <taxon>Bacteria</taxon>
        <taxon>Pseudomonadati</taxon>
        <taxon>Pseudomonadota</taxon>
        <taxon>Gammaproteobacteria</taxon>
        <taxon>Pseudomonadales</taxon>
        <taxon>Pseudomonadaceae</taxon>
        <taxon>Pseudomonas</taxon>
    </lineage>
</organism>
<evidence type="ECO:0000313" key="2">
    <source>
        <dbReference type="Proteomes" id="UP000032748"/>
    </source>
</evidence>
<protein>
    <recommendedName>
        <fullName evidence="3">Chemotaxis protein CheY</fullName>
    </recommendedName>
</protein>
<dbReference type="SUPFAM" id="SSF52172">
    <property type="entry name" value="CheY-like"/>
    <property type="match status" value="1"/>
</dbReference>
<dbReference type="OrthoDB" id="7028668at2"/>
<dbReference type="AlphaFoldDB" id="A0A0D5XXE2"/>
<evidence type="ECO:0000313" key="1">
    <source>
        <dbReference type="EMBL" id="AKA23495.1"/>
    </source>
</evidence>
<sequence>MINKTLRILIADPQHFQRLRIERTLNHLGYFRIAPVQSFDELEALTQFAGQPFDLLIVSDALVDALDIDLDGFCRGNPTIRHALVYDRPQTQWLMLPKSLQVSLVGPPEGELLKNLMAIIDPPSPRRALQVLPWLRGLSRARGG</sequence>
<accession>A0A0D5XXE2</accession>
<dbReference type="Proteomes" id="UP000032748">
    <property type="component" value="Chromosome"/>
</dbReference>
<name>A0A0D5XXE2_9PSED</name>
<dbReference type="EMBL" id="CP011110">
    <property type="protein sequence ID" value="AKA23495.1"/>
    <property type="molecule type" value="Genomic_DNA"/>
</dbReference>
<evidence type="ECO:0008006" key="3">
    <source>
        <dbReference type="Google" id="ProtNLM"/>
    </source>
</evidence>
<dbReference type="PATRIC" id="fig|587753.10.peg.2043"/>
<dbReference type="KEGG" id="pcz:PCL1606_20420"/>
<proteinExistence type="predicted"/>